<evidence type="ECO:0000256" key="1">
    <source>
        <dbReference type="SAM" id="SignalP"/>
    </source>
</evidence>
<gene>
    <name evidence="2" type="ORF">IV417_08530</name>
</gene>
<feature type="signal peptide" evidence="1">
    <location>
        <begin position="1"/>
        <end position="20"/>
    </location>
</feature>
<feature type="chain" id="PRO_5042883920" evidence="1">
    <location>
        <begin position="21"/>
        <end position="157"/>
    </location>
</feature>
<dbReference type="AlphaFoldDB" id="A0AAP2G3N7"/>
<name>A0AAP2G3N7_9RHOB</name>
<dbReference type="EMBL" id="JADQAZ010000002">
    <property type="protein sequence ID" value="MBT0957430.1"/>
    <property type="molecule type" value="Genomic_DNA"/>
</dbReference>
<proteinExistence type="predicted"/>
<keyword evidence="3" id="KW-1185">Reference proteome</keyword>
<evidence type="ECO:0000313" key="3">
    <source>
        <dbReference type="Proteomes" id="UP001315686"/>
    </source>
</evidence>
<evidence type="ECO:0000313" key="2">
    <source>
        <dbReference type="EMBL" id="MBT0957430.1"/>
    </source>
</evidence>
<comment type="caution">
    <text evidence="2">The sequence shown here is derived from an EMBL/GenBank/DDBJ whole genome shotgun (WGS) entry which is preliminary data.</text>
</comment>
<sequence>MRLLAVLTLALLTTAQGAFALSCLRPDPVRSYENARNSSQAHRIVLGKITLLTPAPAAKGQDPITVKARLKGHELTTKGFTAPYDQTITLSTSCAGPWCGSLPNDTTGMAVLSEHSGGPLLSMGPCGGSFFARPSKEALTKVVTCHRGGKCEARRGR</sequence>
<protein>
    <submittedName>
        <fullName evidence="2">Uncharacterized protein</fullName>
    </submittedName>
</protein>
<organism evidence="2 3">
    <name type="scientific">Harenicola maris</name>
    <dbReference type="NCBI Taxonomy" id="2841044"/>
    <lineage>
        <taxon>Bacteria</taxon>
        <taxon>Pseudomonadati</taxon>
        <taxon>Pseudomonadota</taxon>
        <taxon>Alphaproteobacteria</taxon>
        <taxon>Rhodobacterales</taxon>
        <taxon>Paracoccaceae</taxon>
        <taxon>Harenicola</taxon>
    </lineage>
</organism>
<dbReference type="Proteomes" id="UP001315686">
    <property type="component" value="Unassembled WGS sequence"/>
</dbReference>
<keyword evidence="1" id="KW-0732">Signal</keyword>
<dbReference type="PROSITE" id="PS51257">
    <property type="entry name" value="PROKAR_LIPOPROTEIN"/>
    <property type="match status" value="1"/>
</dbReference>
<reference evidence="2 3" key="1">
    <citation type="journal article" date="2021" name="Arch. Microbiol.">
        <title>Harenicola maris gen. nov., sp. nov. isolated from the Sea of Japan shallow sediments.</title>
        <authorList>
            <person name="Romanenko L.A."/>
            <person name="Kurilenko V.V."/>
            <person name="Chernysheva N.Y."/>
            <person name="Tekutyeva L.A."/>
            <person name="Velansky P.V."/>
            <person name="Svetashev V.I."/>
            <person name="Isaeva M.P."/>
        </authorList>
    </citation>
    <scope>NUCLEOTIDE SEQUENCE [LARGE SCALE GENOMIC DNA]</scope>
    <source>
        <strain evidence="2 3">KMM 3653</strain>
    </source>
</reference>
<dbReference type="RefSeq" id="WP_327793664.1">
    <property type="nucleotide sequence ID" value="NZ_JADQAZ010000002.1"/>
</dbReference>
<accession>A0AAP2G3N7</accession>